<keyword evidence="1" id="KW-0813">Transport</keyword>
<sequence>MGIRKNRGKQYNNIGNISILTLTRSRAIHTMFFGLATLASMTVATPFAYAADTAQVQTALKHYDVPAGPLATRLNDLARTAGVLLSFGPALAEGKRTNGISGDYALPDAFARLLAGSDVEAVAISGGRYTLKTLPVVPIQRGAELNATTLPEVRVSAAMSHKETTYGPITGYVAKRSATATKTDTPIIEIPQSISVITRDELDDRGVQG</sequence>
<evidence type="ECO:0000259" key="4">
    <source>
        <dbReference type="SMART" id="SM00965"/>
    </source>
</evidence>
<dbReference type="Gene3D" id="3.55.50.30">
    <property type="match status" value="1"/>
</dbReference>
<evidence type="ECO:0000256" key="3">
    <source>
        <dbReference type="ARBA" id="ARBA00023237"/>
    </source>
</evidence>
<dbReference type="Proteomes" id="UP000839052">
    <property type="component" value="Chromosome"/>
</dbReference>
<gene>
    <name evidence="5" type="ORF">NTG6680_1003</name>
</gene>
<dbReference type="SUPFAM" id="SSF56935">
    <property type="entry name" value="Porins"/>
    <property type="match status" value="1"/>
</dbReference>
<keyword evidence="3" id="KW-0998">Cell outer membrane</keyword>
<dbReference type="EMBL" id="OU912926">
    <property type="protein sequence ID" value="CAG9932256.1"/>
    <property type="molecule type" value="Genomic_DNA"/>
</dbReference>
<dbReference type="Pfam" id="PF07660">
    <property type="entry name" value="STN"/>
    <property type="match status" value="1"/>
</dbReference>
<reference evidence="5 6" key="1">
    <citation type="submission" date="2021-10" db="EMBL/GenBank/DDBJ databases">
        <authorList>
            <person name="Koch H."/>
        </authorList>
    </citation>
    <scope>NUCLEOTIDE SEQUENCE [LARGE SCALE GENOMIC DNA]</scope>
    <source>
        <strain evidence="5">6680</strain>
    </source>
</reference>
<evidence type="ECO:0000256" key="2">
    <source>
        <dbReference type="ARBA" id="ARBA00023136"/>
    </source>
</evidence>
<keyword evidence="6" id="KW-1185">Reference proteome</keyword>
<name>A0ABM8YXN0_9PROT</name>
<dbReference type="SMART" id="SM00965">
    <property type="entry name" value="STN"/>
    <property type="match status" value="1"/>
</dbReference>
<proteinExistence type="predicted"/>
<dbReference type="RefSeq" id="WP_239796216.1">
    <property type="nucleotide sequence ID" value="NZ_OU912926.1"/>
</dbReference>
<dbReference type="InterPro" id="IPR011662">
    <property type="entry name" value="Secretin/TonB_short_N"/>
</dbReference>
<evidence type="ECO:0000313" key="5">
    <source>
        <dbReference type="EMBL" id="CAG9932256.1"/>
    </source>
</evidence>
<protein>
    <recommendedName>
        <fullName evidence="4">Secretin/TonB short N-terminal domain-containing protein</fullName>
    </recommendedName>
</protein>
<accession>A0ABM8YXN0</accession>
<keyword evidence="2" id="KW-0472">Membrane</keyword>
<feature type="domain" description="Secretin/TonB short N-terminal" evidence="4">
    <location>
        <begin position="83"/>
        <end position="134"/>
    </location>
</feature>
<evidence type="ECO:0000313" key="6">
    <source>
        <dbReference type="Proteomes" id="UP000839052"/>
    </source>
</evidence>
<organism evidence="5 6">
    <name type="scientific">Candidatus Nitrotoga arctica</name>
    <dbReference type="NCBI Taxonomy" id="453162"/>
    <lineage>
        <taxon>Bacteria</taxon>
        <taxon>Pseudomonadati</taxon>
        <taxon>Pseudomonadota</taxon>
        <taxon>Betaproteobacteria</taxon>
        <taxon>Nitrosomonadales</taxon>
        <taxon>Gallionellaceae</taxon>
        <taxon>Candidatus Nitrotoga</taxon>
    </lineage>
</organism>
<evidence type="ECO:0000256" key="1">
    <source>
        <dbReference type="ARBA" id="ARBA00022448"/>
    </source>
</evidence>